<gene>
    <name evidence="2" type="ORF">M9426_00990</name>
</gene>
<feature type="coiled-coil region" evidence="1">
    <location>
        <begin position="156"/>
        <end position="190"/>
    </location>
</feature>
<accession>A0ABY4TPA3</accession>
<dbReference type="Pfam" id="PF14335">
    <property type="entry name" value="DUF4391"/>
    <property type="match status" value="1"/>
</dbReference>
<evidence type="ECO:0000313" key="3">
    <source>
        <dbReference type="Proteomes" id="UP001056218"/>
    </source>
</evidence>
<evidence type="ECO:0000256" key="1">
    <source>
        <dbReference type="SAM" id="Coils"/>
    </source>
</evidence>
<reference evidence="2 3" key="1">
    <citation type="submission" date="2022-05" db="EMBL/GenBank/DDBJ databases">
        <title>Identification of Peptoniphilus vaginalis-like Bacteria, Peptoniphilus septimus sp. nov. from Blood Cultures in a Cervical Cancer Patient receiving Chemotherapy: Case and Implications.</title>
        <authorList>
            <person name="Zhan X.-Y."/>
        </authorList>
    </citation>
    <scope>NUCLEOTIDE SEQUENCE [LARGE SCALE GENOMIC DNA]</scope>
    <source>
        <strain evidence="2 3">SAHP1</strain>
    </source>
</reference>
<evidence type="ECO:0000313" key="2">
    <source>
        <dbReference type="EMBL" id="URN41623.1"/>
    </source>
</evidence>
<keyword evidence="1" id="KW-0175">Coiled coil</keyword>
<dbReference type="EMBL" id="CP097885">
    <property type="protein sequence ID" value="URN41623.1"/>
    <property type="molecule type" value="Genomic_DNA"/>
</dbReference>
<keyword evidence="3" id="KW-1185">Reference proteome</keyword>
<dbReference type="Proteomes" id="UP001056218">
    <property type="component" value="Chromosome"/>
</dbReference>
<organism evidence="2 3">
    <name type="scientific">Peptoniphilus genitalis</name>
    <dbReference type="NCBI Taxonomy" id="3036303"/>
    <lineage>
        <taxon>Bacteria</taxon>
        <taxon>Bacillati</taxon>
        <taxon>Bacillota</taxon>
        <taxon>Tissierellia</taxon>
        <taxon>Tissierellales</taxon>
        <taxon>Peptoniphilaceae</taxon>
        <taxon>Peptoniphilus</taxon>
    </lineage>
</organism>
<name>A0ABY4TPA3_9FIRM</name>
<proteinExistence type="predicted"/>
<sequence length="203" mass="24257">MFKLPKTTNIKKIIFKNKIFDKYRDELKGKKKEKFDREIGRIIIINEISEKTIKLPKTQEISSIFVIKIELKTRDYTDSNIVLITKLFGQNILYILNFEDEYKLAVYKDKLITSPWKKEDQIDLSLQGLDLLSVWENLIIKVGDIDLEDGKTLEEQIEIDDRRAKLEKEIQRLNSRKRNEKQINKKFEIRDQILKLKDELEKL</sequence>
<dbReference type="InterPro" id="IPR025503">
    <property type="entry name" value="DUF4391"/>
</dbReference>
<protein>
    <submittedName>
        <fullName evidence="2">DUF4391 domain-containing protein</fullName>
    </submittedName>
</protein>
<dbReference type="RefSeq" id="WP_250342177.1">
    <property type="nucleotide sequence ID" value="NZ_CP097885.1"/>
</dbReference>